<evidence type="ECO:0000256" key="1">
    <source>
        <dbReference type="ARBA" id="ARBA00004613"/>
    </source>
</evidence>
<keyword evidence="4" id="KW-0732">Signal</keyword>
<keyword evidence="8" id="KW-1185">Reference proteome</keyword>
<evidence type="ECO:0000256" key="2">
    <source>
        <dbReference type="ARBA" id="ARBA00022525"/>
    </source>
</evidence>
<dbReference type="InterPro" id="IPR032675">
    <property type="entry name" value="LRR_dom_sf"/>
</dbReference>
<dbReference type="InterPro" id="IPR001611">
    <property type="entry name" value="Leu-rich_rpt"/>
</dbReference>
<evidence type="ECO:0000313" key="8">
    <source>
        <dbReference type="Proteomes" id="UP000834106"/>
    </source>
</evidence>
<feature type="region of interest" description="Disordered" evidence="6">
    <location>
        <begin position="156"/>
        <end position="211"/>
    </location>
</feature>
<evidence type="ECO:0000256" key="6">
    <source>
        <dbReference type="SAM" id="MobiDB-lite"/>
    </source>
</evidence>
<dbReference type="PANTHER" id="PTHR32093">
    <property type="entry name" value="LEUCINE-RICH REPEAT EXTENSIN-LIKE PROTEIN 3-RELATED"/>
    <property type="match status" value="1"/>
</dbReference>
<keyword evidence="2" id="KW-0964">Secreted</keyword>
<gene>
    <name evidence="7" type="ORF">FPE_LOCUS7671</name>
</gene>
<evidence type="ECO:0000256" key="3">
    <source>
        <dbReference type="ARBA" id="ARBA00022614"/>
    </source>
</evidence>
<accession>A0AAD2DQR4</accession>
<reference evidence="7" key="1">
    <citation type="submission" date="2023-05" db="EMBL/GenBank/DDBJ databases">
        <authorList>
            <person name="Huff M."/>
        </authorList>
    </citation>
    <scope>NUCLEOTIDE SEQUENCE</scope>
</reference>
<comment type="subcellular location">
    <subcellularLocation>
        <location evidence="1">Secreted</location>
    </subcellularLocation>
</comment>
<keyword evidence="5" id="KW-0677">Repeat</keyword>
<dbReference type="Gene3D" id="3.80.10.10">
    <property type="entry name" value="Ribonuclease Inhibitor"/>
    <property type="match status" value="1"/>
</dbReference>
<dbReference type="AlphaFoldDB" id="A0AAD2DQR4"/>
<name>A0AAD2DQR4_9LAMI</name>
<dbReference type="InterPro" id="IPR051582">
    <property type="entry name" value="LRR_extensin-like_regulator"/>
</dbReference>
<evidence type="ECO:0000256" key="4">
    <source>
        <dbReference type="ARBA" id="ARBA00022729"/>
    </source>
</evidence>
<organism evidence="7 8">
    <name type="scientific">Fraxinus pennsylvanica</name>
    <dbReference type="NCBI Taxonomy" id="56036"/>
    <lineage>
        <taxon>Eukaryota</taxon>
        <taxon>Viridiplantae</taxon>
        <taxon>Streptophyta</taxon>
        <taxon>Embryophyta</taxon>
        <taxon>Tracheophyta</taxon>
        <taxon>Spermatophyta</taxon>
        <taxon>Magnoliopsida</taxon>
        <taxon>eudicotyledons</taxon>
        <taxon>Gunneridae</taxon>
        <taxon>Pentapetalae</taxon>
        <taxon>asterids</taxon>
        <taxon>lamiids</taxon>
        <taxon>Lamiales</taxon>
        <taxon>Oleaceae</taxon>
        <taxon>Oleeae</taxon>
        <taxon>Fraxinus</taxon>
    </lineage>
</organism>
<protein>
    <submittedName>
        <fullName evidence="7">Uncharacterized protein</fullName>
    </submittedName>
</protein>
<dbReference type="GO" id="GO:0005576">
    <property type="term" value="C:extracellular region"/>
    <property type="evidence" value="ECO:0007669"/>
    <property type="project" value="UniProtKB-SubCell"/>
</dbReference>
<dbReference type="Proteomes" id="UP000834106">
    <property type="component" value="Chromosome 4"/>
</dbReference>
<dbReference type="FunFam" id="3.80.10.10:FF:000383">
    <property type="entry name" value="Leucine-rich repeat receptor protein kinase EMS1"/>
    <property type="match status" value="1"/>
</dbReference>
<sequence>MEACAQKVRYVEADARKVRYVQTCVVASSGIAFSRSVGNSLISILVLANNNLGGCIPVSIGKMGKTLNELILMNNNLTGCLPPGIGILKKLTVSDVSVNNLQGPLPSGISRTRSLEQLDVGRNRLTGEVPATVCRLPQLFNFAYFKSKCGGVGSNFGIKPKPRKRPPVQTKPLSSKPCTGPNGGGMGVWVGSEISGPRHRRNGESSGRLEDPYSPTTTLWWLASVGGMGKR</sequence>
<dbReference type="PANTHER" id="PTHR32093:SF115">
    <property type="entry name" value="LEUCINE-RICH REPEAT EXTENSIN-LIKE PROTEIN 2"/>
    <property type="match status" value="1"/>
</dbReference>
<dbReference type="SUPFAM" id="SSF52058">
    <property type="entry name" value="L domain-like"/>
    <property type="match status" value="1"/>
</dbReference>
<evidence type="ECO:0000313" key="7">
    <source>
        <dbReference type="EMBL" id="CAI9760241.1"/>
    </source>
</evidence>
<evidence type="ECO:0000256" key="5">
    <source>
        <dbReference type="ARBA" id="ARBA00022737"/>
    </source>
</evidence>
<keyword evidence="3" id="KW-0433">Leucine-rich repeat</keyword>
<dbReference type="Pfam" id="PF00560">
    <property type="entry name" value="LRR_1"/>
    <property type="match status" value="3"/>
</dbReference>
<dbReference type="EMBL" id="OU503039">
    <property type="protein sequence ID" value="CAI9760241.1"/>
    <property type="molecule type" value="Genomic_DNA"/>
</dbReference>
<proteinExistence type="predicted"/>